<dbReference type="EMBL" id="CP022163">
    <property type="protein sequence ID" value="ATB29164.1"/>
    <property type="molecule type" value="Genomic_DNA"/>
</dbReference>
<dbReference type="KEGG" id="mbd:MEBOL_002613"/>
<evidence type="ECO:0000313" key="1">
    <source>
        <dbReference type="EMBL" id="ATB29164.1"/>
    </source>
</evidence>
<evidence type="ECO:0000313" key="2">
    <source>
        <dbReference type="Proteomes" id="UP000217289"/>
    </source>
</evidence>
<accession>A0A250IBC1</accession>
<dbReference type="AlphaFoldDB" id="A0A250IBC1"/>
<dbReference type="RefSeq" id="WP_095977772.1">
    <property type="nucleotide sequence ID" value="NZ_CP022163.1"/>
</dbReference>
<dbReference type="Proteomes" id="UP000217289">
    <property type="component" value="Chromosome"/>
</dbReference>
<organism evidence="1 2">
    <name type="scientific">Melittangium boletus DSM 14713</name>
    <dbReference type="NCBI Taxonomy" id="1294270"/>
    <lineage>
        <taxon>Bacteria</taxon>
        <taxon>Pseudomonadati</taxon>
        <taxon>Myxococcota</taxon>
        <taxon>Myxococcia</taxon>
        <taxon>Myxococcales</taxon>
        <taxon>Cystobacterineae</taxon>
        <taxon>Archangiaceae</taxon>
        <taxon>Melittangium</taxon>
    </lineage>
</organism>
<gene>
    <name evidence="1" type="ORF">MEBOL_002613</name>
</gene>
<sequence length="224" mass="24551">MSFAKEKYSATFREPSTLRAELTVKPDLLRVSLSVSLEAEEVAQALPALRRACEQLQRRAQERLGAEVTFRPRDVRFDRASQKKLSISEDDTAFVALEGWLETPLGAELDFWARGARVGSLVRTCQEAESDSRQSKKLPRFGFGAVEALVARPEAHREELLRRFVARVQETAAALGSAQAPLSVVECSPAGAVEQTPFSLEEVGLSLPISCQLGGAPSERRPGN</sequence>
<name>A0A250IBC1_9BACT</name>
<protein>
    <recommendedName>
        <fullName evidence="3">DUF541 domain-containing protein</fullName>
    </recommendedName>
</protein>
<dbReference type="OrthoDB" id="5513783at2"/>
<evidence type="ECO:0008006" key="3">
    <source>
        <dbReference type="Google" id="ProtNLM"/>
    </source>
</evidence>
<keyword evidence="2" id="KW-1185">Reference proteome</keyword>
<reference evidence="1 2" key="1">
    <citation type="submission" date="2017-06" db="EMBL/GenBank/DDBJ databases">
        <authorList>
            <person name="Kim H.J."/>
            <person name="Triplett B.A."/>
        </authorList>
    </citation>
    <scope>NUCLEOTIDE SEQUENCE [LARGE SCALE GENOMIC DNA]</scope>
    <source>
        <strain evidence="1 2">DSM 14713</strain>
    </source>
</reference>
<proteinExistence type="predicted"/>